<dbReference type="InterPro" id="IPR025943">
    <property type="entry name" value="Sigma_54_int_dom_ATP-bd_2"/>
</dbReference>
<dbReference type="RefSeq" id="WP_060347603.1">
    <property type="nucleotide sequence ID" value="NZ_LPLZ01000048.1"/>
</dbReference>
<keyword evidence="2" id="KW-0067">ATP-binding</keyword>
<keyword evidence="4" id="KW-0238">DNA-binding</keyword>
<reference evidence="7 8" key="1">
    <citation type="submission" date="2015-11" db="EMBL/GenBank/DDBJ databases">
        <title>Expanding the genomic diversity of Burkholderia species for the development of highly accurate diagnostics.</title>
        <authorList>
            <person name="Sahl J."/>
            <person name="Keim P."/>
            <person name="Wagner D."/>
        </authorList>
    </citation>
    <scope>NUCLEOTIDE SEQUENCE [LARGE SCALE GENOMIC DNA]</scope>
    <source>
        <strain evidence="7 8">MSMB793WGS</strain>
    </source>
</reference>
<dbReference type="InterPro" id="IPR035965">
    <property type="entry name" value="PAS-like_dom_sf"/>
</dbReference>
<dbReference type="FunFam" id="3.40.50.300:FF:000006">
    <property type="entry name" value="DNA-binding transcriptional regulator NtrC"/>
    <property type="match status" value="1"/>
</dbReference>
<dbReference type="SUPFAM" id="SSF52540">
    <property type="entry name" value="P-loop containing nucleoside triphosphate hydrolases"/>
    <property type="match status" value="1"/>
</dbReference>
<dbReference type="PROSITE" id="PS00675">
    <property type="entry name" value="SIGMA54_INTERACT_1"/>
    <property type="match status" value="1"/>
</dbReference>
<dbReference type="Pfam" id="PF08448">
    <property type="entry name" value="PAS_4"/>
    <property type="match status" value="1"/>
</dbReference>
<dbReference type="InterPro" id="IPR025944">
    <property type="entry name" value="Sigma_54_int_dom_CS"/>
</dbReference>
<dbReference type="InterPro" id="IPR058031">
    <property type="entry name" value="AAA_lid_NorR"/>
</dbReference>
<evidence type="ECO:0000313" key="8">
    <source>
        <dbReference type="Proteomes" id="UP000068016"/>
    </source>
</evidence>
<evidence type="ECO:0000256" key="4">
    <source>
        <dbReference type="ARBA" id="ARBA00023125"/>
    </source>
</evidence>
<dbReference type="PROSITE" id="PS50045">
    <property type="entry name" value="SIGMA54_INTERACT_4"/>
    <property type="match status" value="1"/>
</dbReference>
<dbReference type="GO" id="GO:0005524">
    <property type="term" value="F:ATP binding"/>
    <property type="evidence" value="ECO:0007669"/>
    <property type="project" value="UniProtKB-KW"/>
</dbReference>
<dbReference type="Proteomes" id="UP000068016">
    <property type="component" value="Unassembled WGS sequence"/>
</dbReference>
<sequence length="475" mass="51900">MNPHATIPIVPAPPRDVMPDVRALVAYLEHDPQPMIVVDPDYRILAANDAYRRQFGVAGVEHVGRRCFQVSHHYDVPCDQAGEHCPMKQALESRSLNRVLHIHHTPRGPEHVDVELRPIFDARGDVIAYVERLTTVRSASAQPSAEGLVGGAEAFNAALGALQRVAPSMLPVLLLGESGTGKELFARALHEASERALGPFVVVDCSGIAETLFESELFGYEKGAFTGANQRKPGLVETAQGGTLFLDEIGDVPLPMQVKLLRLIESGTFRRVGGVEALRADFRLVAATHKPLREMIDDGRFRQDLYYRINAFPIPLPPLRERRGDVALLAESILRRIANARAGAADASGRPFAARPFAARPFAARPFVLTEQARACLDAYAWPGNIRELRNVLERACLFADDGTIRVEHLPAELVAASAAPPPRAADARGLSDAELVRIASTFAGTRKALAEHVGMSERTLYRRMKALGLGVRDR</sequence>
<keyword evidence="3" id="KW-0805">Transcription regulation</keyword>
<name>A0A108EN39_9BURK</name>
<dbReference type="InterPro" id="IPR002197">
    <property type="entry name" value="HTH_Fis"/>
</dbReference>
<dbReference type="InterPro" id="IPR013656">
    <property type="entry name" value="PAS_4"/>
</dbReference>
<dbReference type="Gene3D" id="3.40.50.300">
    <property type="entry name" value="P-loop containing nucleotide triphosphate hydrolases"/>
    <property type="match status" value="1"/>
</dbReference>
<evidence type="ECO:0000256" key="3">
    <source>
        <dbReference type="ARBA" id="ARBA00023015"/>
    </source>
</evidence>
<dbReference type="SUPFAM" id="SSF46689">
    <property type="entry name" value="Homeodomain-like"/>
    <property type="match status" value="1"/>
</dbReference>
<dbReference type="SMART" id="SM00382">
    <property type="entry name" value="AAA"/>
    <property type="match status" value="1"/>
</dbReference>
<dbReference type="GO" id="GO:0006355">
    <property type="term" value="P:regulation of DNA-templated transcription"/>
    <property type="evidence" value="ECO:0007669"/>
    <property type="project" value="InterPro"/>
</dbReference>
<evidence type="ECO:0000256" key="5">
    <source>
        <dbReference type="ARBA" id="ARBA00023163"/>
    </source>
</evidence>
<proteinExistence type="predicted"/>
<dbReference type="GO" id="GO:0043565">
    <property type="term" value="F:sequence-specific DNA binding"/>
    <property type="evidence" value="ECO:0007669"/>
    <property type="project" value="InterPro"/>
</dbReference>
<keyword evidence="5" id="KW-0804">Transcription</keyword>
<evidence type="ECO:0000256" key="1">
    <source>
        <dbReference type="ARBA" id="ARBA00022741"/>
    </source>
</evidence>
<dbReference type="SMART" id="SM00091">
    <property type="entry name" value="PAS"/>
    <property type="match status" value="1"/>
</dbReference>
<organism evidence="7 8">
    <name type="scientific">Burkholderia territorii</name>
    <dbReference type="NCBI Taxonomy" id="1503055"/>
    <lineage>
        <taxon>Bacteria</taxon>
        <taxon>Pseudomonadati</taxon>
        <taxon>Pseudomonadota</taxon>
        <taxon>Betaproteobacteria</taxon>
        <taxon>Burkholderiales</taxon>
        <taxon>Burkholderiaceae</taxon>
        <taxon>Burkholderia</taxon>
        <taxon>Burkholderia cepacia complex</taxon>
    </lineage>
</organism>
<protein>
    <submittedName>
        <fullName evidence="7">Fis family transcriptional regulator</fullName>
    </submittedName>
</protein>
<dbReference type="InterPro" id="IPR027417">
    <property type="entry name" value="P-loop_NTPase"/>
</dbReference>
<evidence type="ECO:0000256" key="2">
    <source>
        <dbReference type="ARBA" id="ARBA00022840"/>
    </source>
</evidence>
<feature type="domain" description="Sigma-54 factor interaction" evidence="6">
    <location>
        <begin position="148"/>
        <end position="398"/>
    </location>
</feature>
<dbReference type="InterPro" id="IPR009057">
    <property type="entry name" value="Homeodomain-like_sf"/>
</dbReference>
<evidence type="ECO:0000259" key="6">
    <source>
        <dbReference type="PROSITE" id="PS50045"/>
    </source>
</evidence>
<accession>A0A108EN39</accession>
<keyword evidence="1" id="KW-0547">Nucleotide-binding</keyword>
<dbReference type="InterPro" id="IPR002078">
    <property type="entry name" value="Sigma_54_int"/>
</dbReference>
<dbReference type="CDD" id="cd00009">
    <property type="entry name" value="AAA"/>
    <property type="match status" value="1"/>
</dbReference>
<dbReference type="Gene3D" id="3.30.450.20">
    <property type="entry name" value="PAS domain"/>
    <property type="match status" value="1"/>
</dbReference>
<dbReference type="PROSITE" id="PS00676">
    <property type="entry name" value="SIGMA54_INTERACT_2"/>
    <property type="match status" value="1"/>
</dbReference>
<dbReference type="InterPro" id="IPR025662">
    <property type="entry name" value="Sigma_54_int_dom_ATP-bd_1"/>
</dbReference>
<gene>
    <name evidence="7" type="ORF">WT83_18075</name>
</gene>
<dbReference type="EMBL" id="LPLZ01000048">
    <property type="protein sequence ID" value="KWN14355.1"/>
    <property type="molecule type" value="Genomic_DNA"/>
</dbReference>
<comment type="caution">
    <text evidence="7">The sequence shown here is derived from an EMBL/GenBank/DDBJ whole genome shotgun (WGS) entry which is preliminary data.</text>
</comment>
<dbReference type="PROSITE" id="PS00688">
    <property type="entry name" value="SIGMA54_INTERACT_3"/>
    <property type="match status" value="1"/>
</dbReference>
<dbReference type="AlphaFoldDB" id="A0A108EN39"/>
<dbReference type="PANTHER" id="PTHR32071:SF100">
    <property type="entry name" value="RESPONSE REGULATOR PROTEIN PILR"/>
    <property type="match status" value="1"/>
</dbReference>
<dbReference type="InterPro" id="IPR003593">
    <property type="entry name" value="AAA+_ATPase"/>
</dbReference>
<dbReference type="CDD" id="cd00130">
    <property type="entry name" value="PAS"/>
    <property type="match status" value="1"/>
</dbReference>
<evidence type="ECO:0000313" key="7">
    <source>
        <dbReference type="EMBL" id="KWN14355.1"/>
    </source>
</evidence>
<dbReference type="InterPro" id="IPR000014">
    <property type="entry name" value="PAS"/>
</dbReference>
<dbReference type="Pfam" id="PF00158">
    <property type="entry name" value="Sigma54_activat"/>
    <property type="match status" value="1"/>
</dbReference>
<dbReference type="SUPFAM" id="SSF55785">
    <property type="entry name" value="PYP-like sensor domain (PAS domain)"/>
    <property type="match status" value="1"/>
</dbReference>
<dbReference type="Pfam" id="PF25601">
    <property type="entry name" value="AAA_lid_14"/>
    <property type="match status" value="1"/>
</dbReference>
<dbReference type="Pfam" id="PF02954">
    <property type="entry name" value="HTH_8"/>
    <property type="match status" value="1"/>
</dbReference>
<dbReference type="Gene3D" id="1.10.8.60">
    <property type="match status" value="1"/>
</dbReference>
<dbReference type="PANTHER" id="PTHR32071">
    <property type="entry name" value="TRANSCRIPTIONAL REGULATORY PROTEIN"/>
    <property type="match status" value="1"/>
</dbReference>